<dbReference type="InterPro" id="IPR027417">
    <property type="entry name" value="P-loop_NTPase"/>
</dbReference>
<dbReference type="Proteomes" id="UP000034349">
    <property type="component" value="Unassembled WGS sequence"/>
</dbReference>
<evidence type="ECO:0000313" key="2">
    <source>
        <dbReference type="Proteomes" id="UP000034349"/>
    </source>
</evidence>
<dbReference type="Gene3D" id="3.40.50.300">
    <property type="entry name" value="P-loop containing nucleotide triphosphate hydrolases"/>
    <property type="match status" value="1"/>
</dbReference>
<dbReference type="SUPFAM" id="SSF53795">
    <property type="entry name" value="PEP carboxykinase-like"/>
    <property type="match status" value="1"/>
</dbReference>
<comment type="caution">
    <text evidence="1">The sequence shown here is derived from an EMBL/GenBank/DDBJ whole genome shotgun (WGS) entry which is preliminary data.</text>
</comment>
<organism evidence="1 2">
    <name type="scientific">Candidatus Roizmanbacteria bacterium GW2011_GWA2_32_13</name>
    <dbReference type="NCBI Taxonomy" id="1618475"/>
    <lineage>
        <taxon>Bacteria</taxon>
        <taxon>Candidatus Roizmaniibacteriota</taxon>
    </lineage>
</organism>
<dbReference type="EMBL" id="LBOK01000040">
    <property type="protein sequence ID" value="KKP33911.1"/>
    <property type="molecule type" value="Genomic_DNA"/>
</dbReference>
<dbReference type="AlphaFoldDB" id="A0A0F9Z5J3"/>
<protein>
    <submittedName>
        <fullName evidence="1">Hpr(Ser) kinase/phosphatase</fullName>
    </submittedName>
</protein>
<proteinExistence type="predicted"/>
<gene>
    <name evidence="1" type="ORF">UR23_C0040G0003</name>
</gene>
<sequence length="285" mass="32248">MNPLSINVAGINIDLSILSKERQDLFWKDPFFRSHLPIVNRQTSKKSSKKVLRVGNWGNEIDFISFPFRVISKVMPRLLEEKKILLHASGLSYKESFIILIGPSGFGKSTIAGELIAKGCKLIGDDKIVLSGKNRIICGNPIISFRRNNLAQNLSSLLNLKIKKSKITDKYYLEPQKSHTASNFIYKKIFVIEVRLNNSKFMCSKLMPNDVAFDLFSDVLATTRGRESFSVFPPIIPPMVGCSNDSLKNALKNINMITTTNKNNLYYMEGIRSKISQEIIKLIKK</sequence>
<reference evidence="1 2" key="1">
    <citation type="journal article" date="2015" name="Nature">
        <title>rRNA introns, odd ribosomes, and small enigmatic genomes across a large radiation of phyla.</title>
        <authorList>
            <person name="Brown C.T."/>
            <person name="Hug L.A."/>
            <person name="Thomas B.C."/>
            <person name="Sharon I."/>
            <person name="Castelle C.J."/>
            <person name="Singh A."/>
            <person name="Wilkins M.J."/>
            <person name="Williams K.H."/>
            <person name="Banfield J.F."/>
        </authorList>
    </citation>
    <scope>NUCLEOTIDE SEQUENCE [LARGE SCALE GENOMIC DNA]</scope>
</reference>
<keyword evidence="1" id="KW-0808">Transferase</keyword>
<accession>A0A0F9Z5J3</accession>
<name>A0A0F9Z5J3_9BACT</name>
<dbReference type="GO" id="GO:0016301">
    <property type="term" value="F:kinase activity"/>
    <property type="evidence" value="ECO:0007669"/>
    <property type="project" value="UniProtKB-KW"/>
</dbReference>
<keyword evidence="1" id="KW-0418">Kinase</keyword>
<evidence type="ECO:0000313" key="1">
    <source>
        <dbReference type="EMBL" id="KKP33911.1"/>
    </source>
</evidence>